<dbReference type="HOGENOM" id="CLU_086920_0_0_3"/>
<dbReference type="Proteomes" id="UP000017396">
    <property type="component" value="Chromosome"/>
</dbReference>
<dbReference type="eggNOG" id="COG5266">
    <property type="taxonomic scope" value="Bacteria"/>
</dbReference>
<dbReference type="KEGG" id="glj:GKIL_1232"/>
<dbReference type="EMBL" id="CP003587">
    <property type="protein sequence ID" value="AGY57478.1"/>
    <property type="molecule type" value="Genomic_DNA"/>
</dbReference>
<evidence type="ECO:0000313" key="3">
    <source>
        <dbReference type="Proteomes" id="UP000017396"/>
    </source>
</evidence>
<sequence length="297" mass="32902">MSSQNHQGLSNSAMGISKNRQRIRNATRAKSVAACLVLTGGLLTAAPAWSHDYWLMPEKLTAVPGEPIKVHLYYGDDFKIENERPFQKDRTPRFQLSSATGGRDLGATAKDGQLPLVDLRLDTPGTYLISLDRNAQNIVLQPKEFEAYLSEEGLNDILVLRRKLGKAQSPGRERYARSIKSIIQLGTVFNDDVAGRTLGQTIEIVPEQNPARLRSGENLSVRIRFAGQPLVDQQINAFGPNRRLAARTDRAGRATFRLDEPGAWIVRLVHMRPCTSDCGATDWESFWSSITFAIAGS</sequence>
<reference evidence="2 3" key="1">
    <citation type="journal article" date="2013" name="PLoS ONE">
        <title>Cultivation and Complete Genome Sequencing of Gloeobacter kilaueensis sp. nov., from a Lava Cave in Kilauea Caldera, Hawai'i.</title>
        <authorList>
            <person name="Saw J.H."/>
            <person name="Schatz M."/>
            <person name="Brown M.V."/>
            <person name="Kunkel D.D."/>
            <person name="Foster J.S."/>
            <person name="Shick H."/>
            <person name="Christensen S."/>
            <person name="Hou S."/>
            <person name="Wan X."/>
            <person name="Donachie S.P."/>
        </authorList>
    </citation>
    <scope>NUCLEOTIDE SEQUENCE [LARGE SCALE GENOMIC DNA]</scope>
    <source>
        <strain evidence="3">JS</strain>
    </source>
</reference>
<dbReference type="Pfam" id="PF10670">
    <property type="entry name" value="DUF4198"/>
    <property type="match status" value="1"/>
</dbReference>
<dbReference type="STRING" id="1183438.GKIL_1232"/>
<keyword evidence="3" id="KW-1185">Reference proteome</keyword>
<name>U5QF37_GLOK1</name>
<accession>U5QF37</accession>
<feature type="compositionally biased region" description="Polar residues" evidence="1">
    <location>
        <begin position="1"/>
        <end position="14"/>
    </location>
</feature>
<dbReference type="AlphaFoldDB" id="U5QF37"/>
<protein>
    <submittedName>
        <fullName evidence="2">ABC-type Co2+ transport system, periplasmic component</fullName>
    </submittedName>
</protein>
<gene>
    <name evidence="2" type="ORF">GKIL_1232</name>
</gene>
<proteinExistence type="predicted"/>
<dbReference type="InterPro" id="IPR019613">
    <property type="entry name" value="DUF4198"/>
</dbReference>
<evidence type="ECO:0000313" key="2">
    <source>
        <dbReference type="EMBL" id="AGY57478.1"/>
    </source>
</evidence>
<evidence type="ECO:0000256" key="1">
    <source>
        <dbReference type="SAM" id="MobiDB-lite"/>
    </source>
</evidence>
<organism evidence="2 3">
    <name type="scientific">Gloeobacter kilaueensis (strain ATCC BAA-2537 / CCAP 1431/1 / ULC 316 / JS1)</name>
    <dbReference type="NCBI Taxonomy" id="1183438"/>
    <lineage>
        <taxon>Bacteria</taxon>
        <taxon>Bacillati</taxon>
        <taxon>Cyanobacteriota</taxon>
        <taxon>Cyanophyceae</taxon>
        <taxon>Gloeobacterales</taxon>
        <taxon>Gloeobacteraceae</taxon>
        <taxon>Gloeobacter</taxon>
    </lineage>
</organism>
<feature type="region of interest" description="Disordered" evidence="1">
    <location>
        <begin position="1"/>
        <end position="22"/>
    </location>
</feature>